<evidence type="ECO:0000256" key="8">
    <source>
        <dbReference type="ARBA" id="ARBA00034143"/>
    </source>
</evidence>
<organism evidence="10 11">
    <name type="scientific">Hemiprocne comata</name>
    <dbReference type="NCBI Taxonomy" id="243314"/>
    <lineage>
        <taxon>Eukaryota</taxon>
        <taxon>Metazoa</taxon>
        <taxon>Chordata</taxon>
        <taxon>Craniata</taxon>
        <taxon>Vertebrata</taxon>
        <taxon>Euteleostomi</taxon>
        <taxon>Archelosauria</taxon>
        <taxon>Archosauria</taxon>
        <taxon>Dinosauria</taxon>
        <taxon>Saurischia</taxon>
        <taxon>Theropoda</taxon>
        <taxon>Coelurosauria</taxon>
        <taxon>Aves</taxon>
        <taxon>Neognathae</taxon>
        <taxon>Neoaves</taxon>
        <taxon>Strisores</taxon>
        <taxon>Apodiformes</taxon>
        <taxon>Apodidae</taxon>
        <taxon>Hemiprocninae</taxon>
        <taxon>Hemiprocne</taxon>
    </lineage>
</organism>
<gene>
    <name evidence="10" type="primary">Ttc25</name>
    <name evidence="10" type="ORF">HEMCOM_R13952</name>
</gene>
<name>A0A7K9DL97_9AVES</name>
<dbReference type="EMBL" id="VWZJ01012213">
    <property type="protein sequence ID" value="NXG65501.1"/>
    <property type="molecule type" value="Genomic_DNA"/>
</dbReference>
<protein>
    <recommendedName>
        <fullName evidence="7">Outer dynein arm-docking complex subunit 4</fullName>
    </recommendedName>
    <alternativeName>
        <fullName evidence="8">Tetratricopeptide repeat protein 25</fullName>
    </alternativeName>
</protein>
<dbReference type="AlphaFoldDB" id="A0A7K9DL97"/>
<evidence type="ECO:0000256" key="1">
    <source>
        <dbReference type="ARBA" id="ARBA00004430"/>
    </source>
</evidence>
<feature type="repeat" description="TPR" evidence="9">
    <location>
        <begin position="356"/>
        <end position="389"/>
    </location>
</feature>
<keyword evidence="6" id="KW-0966">Cell projection</keyword>
<dbReference type="PANTHER" id="PTHR23040">
    <property type="match status" value="1"/>
</dbReference>
<reference evidence="10 11" key="1">
    <citation type="submission" date="2019-09" db="EMBL/GenBank/DDBJ databases">
        <title>Bird 10,000 Genomes (B10K) Project - Family phase.</title>
        <authorList>
            <person name="Zhang G."/>
        </authorList>
    </citation>
    <scope>NUCLEOTIDE SEQUENCE [LARGE SCALE GENOMIC DNA]</scope>
    <source>
        <strain evidence="10">B10K-DU-001-23</strain>
        <tissue evidence="10">Muscle</tissue>
    </source>
</reference>
<dbReference type="Gene3D" id="1.25.40.10">
    <property type="entry name" value="Tetratricopeptide repeat domain"/>
    <property type="match status" value="2"/>
</dbReference>
<keyword evidence="5" id="KW-0206">Cytoskeleton</keyword>
<evidence type="ECO:0000256" key="3">
    <source>
        <dbReference type="ARBA" id="ARBA00022737"/>
    </source>
</evidence>
<sequence length="476" mass="54362">MAAAGGPGGTFPSLMAEGTQLCRRGEYGKALACFNNALKLRAGDKDCLAARSNCHLKLGDTENALKDAEASLENDKTFSKGLYQKAEALYTTGDFEFALVYYHRGHRLRPELEKFRLGIEKSQEAIVNCIGSPSSVKLELKEDLCFISRQAEIKEANQKFQIRLRKDEKRTKKQEPVRNPKIQRQLLGELYADKVYLEKLLKDKDLMESSTKQGIKVADLVLSGISYLETRSEFWQQQEPIYARERERKLRQQRWIRDKKGKPADVGRYTMKSMEDIERLLTGDDPEESCKKAEKLLKTIQGWSEEEVPNKNELIGNLHSCIGKAQFEMGQMEAALQSHKMDLELARQNDLPDAVSRALENMGRVYARIGKFQQAIDNWEEKIPMVKSRLEKTWLFHEIGRCYLELNKAEAAQNYGQKSLQSANEKGDVEWQLHAVVLVAQAEVKLKNYWSAIMNFEKALEKAKFISNEAAQKAII</sequence>
<keyword evidence="4 9" id="KW-0802">TPR repeat</keyword>
<feature type="non-terminal residue" evidence="10">
    <location>
        <position position="476"/>
    </location>
</feature>
<evidence type="ECO:0000313" key="11">
    <source>
        <dbReference type="Proteomes" id="UP000518305"/>
    </source>
</evidence>
<proteinExistence type="predicted"/>
<keyword evidence="2" id="KW-0963">Cytoplasm</keyword>
<dbReference type="PANTHER" id="PTHR23040:SF1">
    <property type="entry name" value="OUTER DYNEIN ARM-DOCKING COMPLEX SUBUNIT 4"/>
    <property type="match status" value="1"/>
</dbReference>
<feature type="non-terminal residue" evidence="10">
    <location>
        <position position="1"/>
    </location>
</feature>
<dbReference type="InterPro" id="IPR011990">
    <property type="entry name" value="TPR-like_helical_dom_sf"/>
</dbReference>
<accession>A0A7K9DL97</accession>
<evidence type="ECO:0000256" key="6">
    <source>
        <dbReference type="ARBA" id="ARBA00023273"/>
    </source>
</evidence>
<keyword evidence="3" id="KW-0677">Repeat</keyword>
<evidence type="ECO:0000313" key="10">
    <source>
        <dbReference type="EMBL" id="NXG65501.1"/>
    </source>
</evidence>
<dbReference type="PROSITE" id="PS50005">
    <property type="entry name" value="TPR"/>
    <property type="match status" value="1"/>
</dbReference>
<dbReference type="OrthoDB" id="10268002at2759"/>
<evidence type="ECO:0000256" key="5">
    <source>
        <dbReference type="ARBA" id="ARBA00023212"/>
    </source>
</evidence>
<dbReference type="GO" id="GO:0005930">
    <property type="term" value="C:axoneme"/>
    <property type="evidence" value="ECO:0007669"/>
    <property type="project" value="UniProtKB-SubCell"/>
</dbReference>
<dbReference type="Proteomes" id="UP000518305">
    <property type="component" value="Unassembled WGS sequence"/>
</dbReference>
<evidence type="ECO:0000256" key="2">
    <source>
        <dbReference type="ARBA" id="ARBA00022490"/>
    </source>
</evidence>
<comment type="caution">
    <text evidence="10">The sequence shown here is derived from an EMBL/GenBank/DDBJ whole genome shotgun (WGS) entry which is preliminary data.</text>
</comment>
<evidence type="ECO:0000256" key="7">
    <source>
        <dbReference type="ARBA" id="ARBA00034139"/>
    </source>
</evidence>
<dbReference type="InterPro" id="IPR040111">
    <property type="entry name" value="ODAD4"/>
</dbReference>
<evidence type="ECO:0000256" key="9">
    <source>
        <dbReference type="PROSITE-ProRule" id="PRU00339"/>
    </source>
</evidence>
<dbReference type="FunFam" id="1.25.40.10:FF:000795">
    <property type="entry name" value="Tetratricopeptide repeat protein 25"/>
    <property type="match status" value="1"/>
</dbReference>
<keyword evidence="11" id="KW-1185">Reference proteome</keyword>
<dbReference type="FunFam" id="1.25.40.10:FF:000189">
    <property type="entry name" value="Tetratricopeptide repeat domain 25"/>
    <property type="match status" value="1"/>
</dbReference>
<comment type="subcellular location">
    <subcellularLocation>
        <location evidence="1">Cytoplasm</location>
        <location evidence="1">Cytoskeleton</location>
        <location evidence="1">Cilium axoneme</location>
    </subcellularLocation>
</comment>
<dbReference type="SMART" id="SM00028">
    <property type="entry name" value="TPR"/>
    <property type="match status" value="7"/>
</dbReference>
<dbReference type="InterPro" id="IPR019734">
    <property type="entry name" value="TPR_rpt"/>
</dbReference>
<dbReference type="SUPFAM" id="SSF48452">
    <property type="entry name" value="TPR-like"/>
    <property type="match status" value="2"/>
</dbReference>
<evidence type="ECO:0000256" key="4">
    <source>
        <dbReference type="ARBA" id="ARBA00022803"/>
    </source>
</evidence>